<feature type="domain" description="PgaA membrane beta barrel" evidence="1">
    <location>
        <begin position="520"/>
        <end position="812"/>
    </location>
</feature>
<dbReference type="InterPro" id="IPR023870">
    <property type="entry name" value="PGA_export_porin_PgaA"/>
</dbReference>
<proteinExistence type="predicted"/>
<dbReference type="NCBIfam" id="NF007468">
    <property type="entry name" value="PRK10049.1"/>
    <property type="match status" value="1"/>
</dbReference>
<dbReference type="Proteomes" id="UP000217979">
    <property type="component" value="Chromosome"/>
</dbReference>
<dbReference type="RefSeq" id="WP_061273785.1">
    <property type="nucleotide sequence ID" value="NZ_CP023525.1"/>
</dbReference>
<dbReference type="AlphaFoldDB" id="A0A291DYP5"/>
<name>A0A291DYP5_9ENTR</name>
<organism evidence="2 3">
    <name type="scientific">Cedecea neteri</name>
    <dbReference type="NCBI Taxonomy" id="158822"/>
    <lineage>
        <taxon>Bacteria</taxon>
        <taxon>Pseudomonadati</taxon>
        <taxon>Pseudomonadota</taxon>
        <taxon>Gammaproteobacteria</taxon>
        <taxon>Enterobacterales</taxon>
        <taxon>Enterobacteriaceae</taxon>
        <taxon>Cedecea</taxon>
    </lineage>
</organism>
<dbReference type="SUPFAM" id="SSF48452">
    <property type="entry name" value="TPR-like"/>
    <property type="match status" value="1"/>
</dbReference>
<evidence type="ECO:0000313" key="3">
    <source>
        <dbReference type="Proteomes" id="UP000217979"/>
    </source>
</evidence>
<dbReference type="Gene3D" id="1.25.40.10">
    <property type="entry name" value="Tetratricopeptide repeat domain"/>
    <property type="match status" value="1"/>
</dbReference>
<dbReference type="EMBL" id="CP023525">
    <property type="protein sequence ID" value="ATF92927.1"/>
    <property type="molecule type" value="Genomic_DNA"/>
</dbReference>
<evidence type="ECO:0000259" key="1">
    <source>
        <dbReference type="Pfam" id="PF21197"/>
    </source>
</evidence>
<reference evidence="2 3" key="1">
    <citation type="submission" date="2017-09" db="EMBL/GenBank/DDBJ databases">
        <title>FDA dAtabase for Regulatory Grade micrObial Sequences (FDA-ARGOS): Supporting development and validation of Infectious Disease Dx tests.</title>
        <authorList>
            <person name="Minogue T."/>
            <person name="Wolcott M."/>
            <person name="Wasieloski L."/>
            <person name="Aguilar W."/>
            <person name="Moore D."/>
            <person name="Tallon L."/>
            <person name="Sadzewicz L."/>
            <person name="Ott S."/>
            <person name="Zhao X."/>
            <person name="Nagaraj S."/>
            <person name="Vavikolanu K."/>
            <person name="Aluvathingal J."/>
            <person name="Nadendla S."/>
            <person name="Sichtig H."/>
        </authorList>
    </citation>
    <scope>NUCLEOTIDE SEQUENCE [LARGE SCALE GENOMIC DNA]</scope>
    <source>
        <strain evidence="2 3">FDAARGOS_392</strain>
    </source>
</reference>
<sequence length="812" mass="92145">MGQRLSINNLFFYRGVKLSLFLVMPGLFSVQGMGATSPYDRQVLQARGGDYRPLLDALRHEEQVRGLNPEQVADWLQVASWAGRDDEVVSVWQRYQRRISIPARGLAATAQSLRNLKRWTESLSLWEEALRLSPGNDDYRIGQIKTLADGQKRWQAREEALRLVEEKPDLAHLQTLSYVYLRLGKTWDQLLSDTRALALAPGNKTALQNLIASLTVNRVNTPALALANEAELPASDRRNLEVNAAAEMVRIAEIPPGEEKARFTVARRALDRYDALLAKWRSDSQAQQDISRARIDRLGALYAHNYYPKVIQEYEALAAENVRVPPWALRWVIASYLAEKQVESAQALTPQLFSGAGNENEQAMFYALLDSGQYDAAGRYLQNLNRVTPYRRYVSGFPAPQPNDRWLEAKTLAVQYLLATDALPEAQALSQRLAKTAPGNQGLRIDYARVLQARGLPLAAERELKKAEVFEPSNLELERQQAYISQDLHEWRQMDLLTDDVMRRAPLDIGSQRLNRSRDVHRMSELRINGQQGIHSDTPVSGAHDFNWDMAVYGPPVADSWRLFGGHRFNSGRFEEGKGSSRSVFGGIEWRPRNSWVELELANNNFNGGNEPGGRVSAWHSFSDGWRVGGEVERLARATPLRALRNGISANQANLWVRWHQNERREYLGTATSWFSDHNHRQEYTLQGKERLWQTARISLDLQPGVAYSTNSKTDTVYYSPKWDLSAAPTLAVNHVMYQRYDTVWSQQISAGAGIYRQKNYGAGAMTTLGYGQRIQWNNVLDAGAMLNWEKRPWDGKRETHLAVAFDANLRF</sequence>
<evidence type="ECO:0000313" key="2">
    <source>
        <dbReference type="EMBL" id="ATF92927.1"/>
    </source>
</evidence>
<protein>
    <submittedName>
        <fullName evidence="2">Poly-beta-1,6 N-acetyl-D-glucosamine export porin PgaA</fullName>
    </submittedName>
</protein>
<dbReference type="NCBIfam" id="TIGR03939">
    <property type="entry name" value="PGA_TPR_OMP"/>
    <property type="match status" value="1"/>
</dbReference>
<dbReference type="InterPro" id="IPR011990">
    <property type="entry name" value="TPR-like_helical_dom_sf"/>
</dbReference>
<dbReference type="InterPro" id="IPR049003">
    <property type="entry name" value="PgaA_barrel"/>
</dbReference>
<gene>
    <name evidence="2" type="ORF">CO704_12860</name>
</gene>
<dbReference type="Pfam" id="PF21197">
    <property type="entry name" value="PgaA_barrel"/>
    <property type="match status" value="1"/>
</dbReference>
<accession>A0A291DYP5</accession>
<dbReference type="GO" id="GO:1901515">
    <property type="term" value="F:poly-beta-1,6-N-acetyl-D-glucosamine transmembrane transporter activity"/>
    <property type="evidence" value="ECO:0007669"/>
    <property type="project" value="InterPro"/>
</dbReference>